<name>A0ABY6HMX7_9ARCH</name>
<feature type="transmembrane region" description="Helical" evidence="1">
    <location>
        <begin position="32"/>
        <end position="50"/>
    </location>
</feature>
<keyword evidence="1" id="KW-0472">Membrane</keyword>
<evidence type="ECO:0000256" key="1">
    <source>
        <dbReference type="SAM" id="Phobius"/>
    </source>
</evidence>
<keyword evidence="3" id="KW-1185">Reference proteome</keyword>
<evidence type="ECO:0000313" key="3">
    <source>
        <dbReference type="Proteomes" id="UP001208689"/>
    </source>
</evidence>
<proteinExistence type="predicted"/>
<organism evidence="2 3">
    <name type="scientific">Candidatus Lokiarchaeum ossiferum</name>
    <dbReference type="NCBI Taxonomy" id="2951803"/>
    <lineage>
        <taxon>Archaea</taxon>
        <taxon>Promethearchaeati</taxon>
        <taxon>Promethearchaeota</taxon>
        <taxon>Promethearchaeia</taxon>
        <taxon>Promethearchaeales</taxon>
        <taxon>Promethearchaeaceae</taxon>
        <taxon>Candidatus Lokiarchaeum</taxon>
    </lineage>
</organism>
<dbReference type="Proteomes" id="UP001208689">
    <property type="component" value="Chromosome"/>
</dbReference>
<gene>
    <name evidence="2" type="ORF">NEF87_000129</name>
</gene>
<accession>A0ABY6HMX7</accession>
<reference evidence="2" key="1">
    <citation type="submission" date="2022-09" db="EMBL/GenBank/DDBJ databases">
        <title>Actin cytoskeleton and complex cell architecture in an #Asgard archaeon.</title>
        <authorList>
            <person name="Ponce Toledo R.I."/>
            <person name="Schleper C."/>
            <person name="Rodrigues Oliveira T."/>
            <person name="Wollweber F."/>
            <person name="Xu J."/>
            <person name="Rittmann S."/>
            <person name="Klingl A."/>
            <person name="Pilhofer M."/>
        </authorList>
    </citation>
    <scope>NUCLEOTIDE SEQUENCE</scope>
    <source>
        <strain evidence="2">B-35</strain>
    </source>
</reference>
<sequence length="84" mass="9997">MTDQESSLLNLDMLFFRWIYFLYLKLTLDTTIYSLIGFAIFSMGNIFFLVKKPKLLRYKFETIIAKNNNRLLGWTEKKTITTPC</sequence>
<protein>
    <submittedName>
        <fullName evidence="2">Uncharacterized protein</fullName>
    </submittedName>
</protein>
<evidence type="ECO:0000313" key="2">
    <source>
        <dbReference type="EMBL" id="UYP43844.1"/>
    </source>
</evidence>
<keyword evidence="1" id="KW-0812">Transmembrane</keyword>
<dbReference type="EMBL" id="CP104013">
    <property type="protein sequence ID" value="UYP43844.1"/>
    <property type="molecule type" value="Genomic_DNA"/>
</dbReference>
<keyword evidence="1" id="KW-1133">Transmembrane helix</keyword>